<proteinExistence type="predicted"/>
<organism evidence="1 2">
    <name type="scientific">Lasius niger</name>
    <name type="common">Black garden ant</name>
    <dbReference type="NCBI Taxonomy" id="67767"/>
    <lineage>
        <taxon>Eukaryota</taxon>
        <taxon>Metazoa</taxon>
        <taxon>Ecdysozoa</taxon>
        <taxon>Arthropoda</taxon>
        <taxon>Hexapoda</taxon>
        <taxon>Insecta</taxon>
        <taxon>Pterygota</taxon>
        <taxon>Neoptera</taxon>
        <taxon>Endopterygota</taxon>
        <taxon>Hymenoptera</taxon>
        <taxon>Apocrita</taxon>
        <taxon>Aculeata</taxon>
        <taxon>Formicoidea</taxon>
        <taxon>Formicidae</taxon>
        <taxon>Formicinae</taxon>
        <taxon>Lasius</taxon>
        <taxon>Lasius</taxon>
    </lineage>
</organism>
<dbReference type="PaxDb" id="67767-A0A0J7MSP8"/>
<keyword evidence="2" id="KW-1185">Reference proteome</keyword>
<evidence type="ECO:0000313" key="2">
    <source>
        <dbReference type="Proteomes" id="UP000036403"/>
    </source>
</evidence>
<sequence length="118" mass="13775">MSIMNEFIMKQKSLLHSIARSQKNFEDIGEANYTSAKIRSRMSVLKETWSQCIEMHTTLQKVVAEDKREDLHYFKTNQFDDHEAIYLKTLDIMADCLEKTEPKTTSNQPAPVELMKKC</sequence>
<dbReference type="Proteomes" id="UP000036403">
    <property type="component" value="Unassembled WGS sequence"/>
</dbReference>
<protein>
    <submittedName>
        <fullName evidence="1">Uncharacterized protein</fullName>
    </submittedName>
</protein>
<dbReference type="EMBL" id="LBMM01019358">
    <property type="protein sequence ID" value="KMQ83555.1"/>
    <property type="molecule type" value="Genomic_DNA"/>
</dbReference>
<evidence type="ECO:0000313" key="1">
    <source>
        <dbReference type="EMBL" id="KMQ83555.1"/>
    </source>
</evidence>
<reference evidence="1 2" key="1">
    <citation type="submission" date="2015-04" db="EMBL/GenBank/DDBJ databases">
        <title>Lasius niger genome sequencing.</title>
        <authorList>
            <person name="Konorov E.A."/>
            <person name="Nikitin M.A."/>
            <person name="Kirill M.V."/>
            <person name="Chang P."/>
        </authorList>
    </citation>
    <scope>NUCLEOTIDE SEQUENCE [LARGE SCALE GENOMIC DNA]</scope>
    <source>
        <tissue evidence="1">Whole</tissue>
    </source>
</reference>
<name>A0A0J7MSP8_LASNI</name>
<comment type="caution">
    <text evidence="1">The sequence shown here is derived from an EMBL/GenBank/DDBJ whole genome shotgun (WGS) entry which is preliminary data.</text>
</comment>
<accession>A0A0J7MSP8</accession>
<gene>
    <name evidence="1" type="ORF">RF55_19692</name>
</gene>
<dbReference type="AlphaFoldDB" id="A0A0J7MSP8"/>